<evidence type="ECO:0000313" key="1">
    <source>
        <dbReference type="EMBL" id="MBD3869835.1"/>
    </source>
</evidence>
<organism evidence="1 2">
    <name type="scientific">Candidatus Sulfomarinibacter kjeldsenii</name>
    <dbReference type="NCBI Taxonomy" id="2885994"/>
    <lineage>
        <taxon>Bacteria</taxon>
        <taxon>Pseudomonadati</taxon>
        <taxon>Acidobacteriota</taxon>
        <taxon>Thermoanaerobaculia</taxon>
        <taxon>Thermoanaerobaculales</taxon>
        <taxon>Candidatus Sulfomarinibacteraceae</taxon>
        <taxon>Candidatus Sulfomarinibacter</taxon>
    </lineage>
</organism>
<proteinExistence type="predicted"/>
<comment type="caution">
    <text evidence="1">The sequence shown here is derived from an EMBL/GenBank/DDBJ whole genome shotgun (WGS) entry which is preliminary data.</text>
</comment>
<dbReference type="AlphaFoldDB" id="A0A8J6Y3M5"/>
<dbReference type="Proteomes" id="UP000598633">
    <property type="component" value="Unassembled WGS sequence"/>
</dbReference>
<evidence type="ECO:0008006" key="3">
    <source>
        <dbReference type="Google" id="ProtNLM"/>
    </source>
</evidence>
<evidence type="ECO:0000313" key="2">
    <source>
        <dbReference type="Proteomes" id="UP000598633"/>
    </source>
</evidence>
<name>A0A8J6Y3M5_9BACT</name>
<dbReference type="SUPFAM" id="SSF52540">
    <property type="entry name" value="P-loop containing nucleoside triphosphate hydrolases"/>
    <property type="match status" value="1"/>
</dbReference>
<reference evidence="1 2" key="1">
    <citation type="submission" date="2020-08" db="EMBL/GenBank/DDBJ databases">
        <title>Acidobacteriota in marine sediments use diverse sulfur dissimilation pathways.</title>
        <authorList>
            <person name="Wasmund K."/>
        </authorList>
    </citation>
    <scope>NUCLEOTIDE SEQUENCE [LARGE SCALE GENOMIC DNA]</scope>
    <source>
        <strain evidence="1">MAG AM3-A</strain>
    </source>
</reference>
<sequence length="238" mass="25949">MYRKRVTLLVGHFGSGKTEIALNGALDLAAAGVRITLADLDIVKPYFRSRSAREILSDAGVELLAPTGANVHADLPIIVPQIRSHLRDPSRRLIIDVGGDDIGARVLGSLSDVVPFDDTDCLLVLNFRRPSTPDPERALHMIREIEAVGRVPVSGLISNTHLMGETTPAVVLGGYRQAVETSRLAEVPLVAVTVTEEQIADLREEKFECPVIAMHRIVMPPFAQSHERRTTGPLFVVN</sequence>
<dbReference type="Gene3D" id="3.40.50.300">
    <property type="entry name" value="P-loop containing nucleotide triphosphate hydrolases"/>
    <property type="match status" value="1"/>
</dbReference>
<gene>
    <name evidence="1" type="ORF">IFJ97_00580</name>
</gene>
<dbReference type="EMBL" id="JACXWA010000008">
    <property type="protein sequence ID" value="MBD3869835.1"/>
    <property type="molecule type" value="Genomic_DNA"/>
</dbReference>
<accession>A0A8J6Y3M5</accession>
<protein>
    <recommendedName>
        <fullName evidence="3">CobQ/CobB/MinD/ParA nucleotide binding domain-containing protein</fullName>
    </recommendedName>
</protein>
<dbReference type="InterPro" id="IPR027417">
    <property type="entry name" value="P-loop_NTPase"/>
</dbReference>